<dbReference type="GO" id="GO:0006631">
    <property type="term" value="P:fatty acid metabolic process"/>
    <property type="evidence" value="ECO:0007669"/>
    <property type="project" value="TreeGrafter"/>
</dbReference>
<evidence type="ECO:0000259" key="4">
    <source>
        <dbReference type="Pfam" id="PF13193"/>
    </source>
</evidence>
<dbReference type="GO" id="GO:0031956">
    <property type="term" value="F:medium-chain fatty acid-CoA ligase activity"/>
    <property type="evidence" value="ECO:0007669"/>
    <property type="project" value="TreeGrafter"/>
</dbReference>
<evidence type="ECO:0000313" key="5">
    <source>
        <dbReference type="EMBL" id="ENZ82182.1"/>
    </source>
</evidence>
<gene>
    <name evidence="5" type="ORF">OR37_01994</name>
</gene>
<dbReference type="RefSeq" id="WP_004618821.1">
    <property type="nucleotide sequence ID" value="NZ_APMP01000009.1"/>
</dbReference>
<dbReference type="SUPFAM" id="SSF56801">
    <property type="entry name" value="Acetyl-CoA synthetase-like"/>
    <property type="match status" value="1"/>
</dbReference>
<dbReference type="Pfam" id="PF13193">
    <property type="entry name" value="AMP-binding_C"/>
    <property type="match status" value="1"/>
</dbReference>
<proteinExistence type="inferred from homology"/>
<comment type="caution">
    <text evidence="5">The sequence shown here is derived from an EMBL/GenBank/DDBJ whole genome shotgun (WGS) entry which is preliminary data.</text>
</comment>
<evidence type="ECO:0000259" key="3">
    <source>
        <dbReference type="Pfam" id="PF00501"/>
    </source>
</evidence>
<reference evidence="5 6" key="1">
    <citation type="journal article" date="2013" name="Genome Announc.">
        <title>Draft Genome Sequence for Caulobacter sp. Strain OR37, a Bacterium Tolerant to Heavy Metals.</title>
        <authorList>
            <person name="Utturkar S.M."/>
            <person name="Bollmann A."/>
            <person name="Brzoska R.M."/>
            <person name="Klingeman D.M."/>
            <person name="Epstein S.E."/>
            <person name="Palumbo A.V."/>
            <person name="Brown S.D."/>
        </authorList>
    </citation>
    <scope>NUCLEOTIDE SEQUENCE [LARGE SCALE GENOMIC DNA]</scope>
    <source>
        <strain evidence="5 6">OR37</strain>
    </source>
</reference>
<dbReference type="Gene3D" id="3.30.300.30">
    <property type="match status" value="1"/>
</dbReference>
<dbReference type="InterPro" id="IPR025110">
    <property type="entry name" value="AMP-bd_C"/>
</dbReference>
<dbReference type="Pfam" id="PF00501">
    <property type="entry name" value="AMP-binding"/>
    <property type="match status" value="1"/>
</dbReference>
<comment type="similarity">
    <text evidence="1">Belongs to the ATP-dependent AMP-binding enzyme family.</text>
</comment>
<protein>
    <submittedName>
        <fullName evidence="5">Acyl-CoA synthetase (AMP-forming)/AMP-acid ligase II</fullName>
    </submittedName>
</protein>
<dbReference type="InterPro" id="IPR000873">
    <property type="entry name" value="AMP-dep_synth/lig_dom"/>
</dbReference>
<keyword evidence="6" id="KW-1185">Reference proteome</keyword>
<dbReference type="PANTHER" id="PTHR43201:SF5">
    <property type="entry name" value="MEDIUM-CHAIN ACYL-COA LIGASE ACSF2, MITOCHONDRIAL"/>
    <property type="match status" value="1"/>
</dbReference>
<dbReference type="PANTHER" id="PTHR43201">
    <property type="entry name" value="ACYL-COA SYNTHETASE"/>
    <property type="match status" value="1"/>
</dbReference>
<dbReference type="eggNOG" id="COG0318">
    <property type="taxonomic scope" value="Bacteria"/>
</dbReference>
<dbReference type="EMBL" id="APMP01000009">
    <property type="protein sequence ID" value="ENZ82182.1"/>
    <property type="molecule type" value="Genomic_DNA"/>
</dbReference>
<dbReference type="OrthoDB" id="9803968at2"/>
<dbReference type="InterPro" id="IPR020845">
    <property type="entry name" value="AMP-binding_CS"/>
</dbReference>
<dbReference type="Proteomes" id="UP000013063">
    <property type="component" value="Unassembled WGS sequence"/>
</dbReference>
<dbReference type="PATRIC" id="fig|1292034.3.peg.1981"/>
<name>R0EM91_CAUVI</name>
<dbReference type="InterPro" id="IPR045851">
    <property type="entry name" value="AMP-bd_C_sf"/>
</dbReference>
<keyword evidence="2 5" id="KW-0436">Ligase</keyword>
<dbReference type="AlphaFoldDB" id="R0EM91"/>
<sequence>MTTPDAWALRTPNKPALIAAETGLSWSFEALADTAARWGNALRSLGVLPGDKVAVLTPNRLEAFGVYWAALRVGTQFVPLNWHLKPEEAGYILDNSGAKLLLAHGLLANLAVAMGETRDLACVAFGGDIPGFTRLETLAVAAPRDATGPEVEGGPMLYSSGTTGKPKGIVQEQGPSQPYGVMPAGVRVLVDAYELGPETVYLCPAPIYHAAPLVWSMSVMRSGGAVVLMDRFDAETALAAIDRFGVTLAQFVPTHFVRMLRLPPDMRARYRLETLRKVVHAAAPCPAPVKQAMLDWLGPRIFEFYSGSEGLGMTAIGPEEWLAHPGSVGKAVFGKLHILDEEGRALPAGEVGTVYFEGGGAFRYHGDEAKTAESRAPGGLSTLGDMGWVDAQGYLYLTDRRSHMIISGGVNIYPQEVEDLLIMHPAVDDVAVIGAPDAEMGETVKAVVVVRAGVMADASLASNLIAYCRAKLAGFKCPTSVDFVPSLPRLENGKLLKREVRAAYWP</sequence>
<feature type="domain" description="AMP-binding enzyme C-terminal" evidence="4">
    <location>
        <begin position="416"/>
        <end position="494"/>
    </location>
</feature>
<accession>R0EM91</accession>
<dbReference type="STRING" id="1292034.OR37_01994"/>
<evidence type="ECO:0000313" key="6">
    <source>
        <dbReference type="Proteomes" id="UP000013063"/>
    </source>
</evidence>
<organism evidence="5 6">
    <name type="scientific">Caulobacter vibrioides OR37</name>
    <dbReference type="NCBI Taxonomy" id="1292034"/>
    <lineage>
        <taxon>Bacteria</taxon>
        <taxon>Pseudomonadati</taxon>
        <taxon>Pseudomonadota</taxon>
        <taxon>Alphaproteobacteria</taxon>
        <taxon>Caulobacterales</taxon>
        <taxon>Caulobacteraceae</taxon>
        <taxon>Caulobacter</taxon>
    </lineage>
</organism>
<dbReference type="PROSITE" id="PS00455">
    <property type="entry name" value="AMP_BINDING"/>
    <property type="match status" value="1"/>
</dbReference>
<dbReference type="Gene3D" id="3.40.50.12780">
    <property type="entry name" value="N-terminal domain of ligase-like"/>
    <property type="match status" value="1"/>
</dbReference>
<feature type="domain" description="AMP-dependent synthetase/ligase" evidence="3">
    <location>
        <begin position="6"/>
        <end position="363"/>
    </location>
</feature>
<evidence type="ECO:0000256" key="1">
    <source>
        <dbReference type="ARBA" id="ARBA00006432"/>
    </source>
</evidence>
<dbReference type="InterPro" id="IPR042099">
    <property type="entry name" value="ANL_N_sf"/>
</dbReference>
<evidence type="ECO:0000256" key="2">
    <source>
        <dbReference type="ARBA" id="ARBA00022598"/>
    </source>
</evidence>